<dbReference type="AlphaFoldDB" id="A0A0K8W6F2"/>
<reference evidence="15" key="1">
    <citation type="submission" date="2015-06" db="EMBL/GenBank/DDBJ databases">
        <authorList>
            <person name="Hoefler B.C."/>
            <person name="Straight P.D."/>
        </authorList>
    </citation>
    <scope>NUCLEOTIDE SEQUENCE</scope>
</reference>
<accession>A0A0K8W6F2</accession>
<evidence type="ECO:0000256" key="3">
    <source>
        <dbReference type="ARBA" id="ARBA00019614"/>
    </source>
</evidence>
<keyword evidence="6 11" id="KW-0805">Transcription regulation</keyword>
<evidence type="ECO:0000256" key="6">
    <source>
        <dbReference type="ARBA" id="ARBA00023015"/>
    </source>
</evidence>
<keyword evidence="7 11" id="KW-0010">Activator</keyword>
<gene>
    <name evidence="11 15" type="primary">MED16</name>
    <name evidence="15" type="ORF">c0_g1_i1</name>
</gene>
<evidence type="ECO:0000256" key="9">
    <source>
        <dbReference type="ARBA" id="ARBA00023242"/>
    </source>
</evidence>
<dbReference type="PANTHER" id="PTHR13224:SF6">
    <property type="entry name" value="MEDIATOR OF RNA POLYMERASE II TRANSCRIPTION SUBUNIT 16"/>
    <property type="match status" value="1"/>
</dbReference>
<feature type="domain" description="Mediator of RNA polymerase II transcription subunit 16 central helical bridge" evidence="13">
    <location>
        <begin position="427"/>
        <end position="613"/>
    </location>
</feature>
<dbReference type="OrthoDB" id="10018574at2759"/>
<evidence type="ECO:0000256" key="10">
    <source>
        <dbReference type="ARBA" id="ARBA00032015"/>
    </source>
</evidence>
<sequence length="773" mass="87547">MAIIFKVQSDSIPSVNKRVISSISSRNIVAYSVSDELDAGSHIYVCDVISPWQIYSVTNTKNLIKVLEWNSSGELLLAGYNNGLVEIWSTDKVLNIWYQVYKVNFHGEDIIAAKFFHNGKSIFFHSQKKDLPTYADKFERLEYRPTVEHFGSAPAEGAVVITSSGLVGAFITPHKKLNETNNHTIELKGVTQSLGLSRFYVSLCSMSHCSSGQLNVALTYSCRPKIVYCFKVALNMDNDNLFLKCEALPSIFFNAVNYKQISHIGWISSNKEDVLYIGYNTIEGSLLEQWHLSKKHQAVHKLLQKNKGDFVQSETWENIAKVPFGMGVANVCSSKLLTQTTQIFVILKDNTIQIVEPGLKKVALVISDRLMTEDRYSLCKFVSADITHMNQLLVLFDNYGQMYAMQVTNPIADKNYKLNTLSLQTSLLEYCIITGVDSSDILMLNLSNLEILIEKLTENFTKQSTIIRHFYYSNFLCMKSNMCRIQSRQQDFDNLIILHTISITFKSLLRPADLSCQDKGPGDNLAMILQDPSTDIDKVLFSLDGKDFAVEPITLQSLQQLIQWVSDLALNILKKLPNEVIKAKMSKKQGYDISRDSVAISSIRELLVMTRIWGLLNPQCLPTYTKSVENIDVLATLFRLLTRLAQNTAEPDDFLLDECSLLSTQVLIPQKQFNNPATLLNNHLSLYKSYPFIFVASMEPIWLKDVNYEEVVFVNDMKDGVSNLHLGAKVNALRHCIRCGLINSLLNVSKTSAMKAWCQRWLYCHCGGYWKKL</sequence>
<dbReference type="InterPro" id="IPR021665">
    <property type="entry name" value="Mediator_Med16_N"/>
</dbReference>
<dbReference type="SUPFAM" id="SSF50978">
    <property type="entry name" value="WD40 repeat-like"/>
    <property type="match status" value="1"/>
</dbReference>
<dbReference type="GO" id="GO:0045893">
    <property type="term" value="P:positive regulation of DNA-templated transcription"/>
    <property type="evidence" value="ECO:0007669"/>
    <property type="project" value="TreeGrafter"/>
</dbReference>
<evidence type="ECO:0000256" key="1">
    <source>
        <dbReference type="ARBA" id="ARBA00004123"/>
    </source>
</evidence>
<keyword evidence="8 11" id="KW-0804">Transcription</keyword>
<evidence type="ECO:0000259" key="14">
    <source>
        <dbReference type="Pfam" id="PF20719"/>
    </source>
</evidence>
<keyword evidence="5" id="KW-0677">Repeat</keyword>
<feature type="domain" description="Mediator complex subunit Med16 N-terminal" evidence="12">
    <location>
        <begin position="100"/>
        <end position="361"/>
    </location>
</feature>
<dbReference type="Pfam" id="PF20718">
    <property type="entry name" value="Med16_bridge"/>
    <property type="match status" value="1"/>
</dbReference>
<keyword evidence="4" id="KW-0853">WD repeat</keyword>
<comment type="subunit">
    <text evidence="11">Component of the Mediator complex.</text>
</comment>
<evidence type="ECO:0000256" key="4">
    <source>
        <dbReference type="ARBA" id="ARBA00022574"/>
    </source>
</evidence>
<evidence type="ECO:0000256" key="5">
    <source>
        <dbReference type="ARBA" id="ARBA00022737"/>
    </source>
</evidence>
<feature type="domain" description="Mediator complex subunit 16 C-terminal" evidence="14">
    <location>
        <begin position="715"/>
        <end position="771"/>
    </location>
</feature>
<dbReference type="Pfam" id="PF20719">
    <property type="entry name" value="Med16_C"/>
    <property type="match status" value="1"/>
</dbReference>
<comment type="subcellular location">
    <subcellularLocation>
        <location evidence="1 11">Nucleus</location>
    </subcellularLocation>
</comment>
<dbReference type="PANTHER" id="PTHR13224">
    <property type="entry name" value="THYROID HORMONE RECEPTOR-ASSOCIATED PROTEIN-RELATED"/>
    <property type="match status" value="1"/>
</dbReference>
<protein>
    <recommendedName>
        <fullName evidence="3 11">Mediator of RNA polymerase II transcription subunit 16</fullName>
    </recommendedName>
    <alternativeName>
        <fullName evidence="10 11">Mediator complex subunit 16</fullName>
    </alternativeName>
</protein>
<evidence type="ECO:0000256" key="2">
    <source>
        <dbReference type="ARBA" id="ARBA00006543"/>
    </source>
</evidence>
<dbReference type="InterPro" id="IPR048616">
    <property type="entry name" value="MED16_bridge"/>
</dbReference>
<dbReference type="InterPro" id="IPR048339">
    <property type="entry name" value="Mediator_Med16_C"/>
</dbReference>
<dbReference type="Pfam" id="PF11635">
    <property type="entry name" value="Med16_N"/>
    <property type="match status" value="1"/>
</dbReference>
<evidence type="ECO:0000256" key="7">
    <source>
        <dbReference type="ARBA" id="ARBA00023159"/>
    </source>
</evidence>
<evidence type="ECO:0000313" key="15">
    <source>
        <dbReference type="EMBL" id="JAI46460.1"/>
    </source>
</evidence>
<comment type="function">
    <text evidence="11">Component of the Mediator complex, a coactivator involved in the regulated transcription of nearly all RNA polymerase II-dependent genes. Mediator functions as a bridge to convey information from gene-specific regulatory proteins to the basal RNA polymerase II transcription machinery. Mediator is recruited to promoters by direct interactions with regulatory proteins and serves as a scaffold for the assembly of a functional preinitiation complex with RNA polymerase II and the general transcription factors.</text>
</comment>
<dbReference type="InterPro" id="IPR048338">
    <property type="entry name" value="Mediator_Med16"/>
</dbReference>
<evidence type="ECO:0000256" key="11">
    <source>
        <dbReference type="RuleBase" id="RU364149"/>
    </source>
</evidence>
<dbReference type="GO" id="GO:0016592">
    <property type="term" value="C:mediator complex"/>
    <property type="evidence" value="ECO:0007669"/>
    <property type="project" value="InterPro"/>
</dbReference>
<organism evidence="15">
    <name type="scientific">Bactrocera latifrons</name>
    <name type="common">Malaysian fruit fly</name>
    <name type="synonym">Chaetodacus latifrons</name>
    <dbReference type="NCBI Taxonomy" id="174628"/>
    <lineage>
        <taxon>Eukaryota</taxon>
        <taxon>Metazoa</taxon>
        <taxon>Ecdysozoa</taxon>
        <taxon>Arthropoda</taxon>
        <taxon>Hexapoda</taxon>
        <taxon>Insecta</taxon>
        <taxon>Pterygota</taxon>
        <taxon>Neoptera</taxon>
        <taxon>Endopterygota</taxon>
        <taxon>Diptera</taxon>
        <taxon>Brachycera</taxon>
        <taxon>Muscomorpha</taxon>
        <taxon>Tephritoidea</taxon>
        <taxon>Tephritidae</taxon>
        <taxon>Bactrocera</taxon>
        <taxon>Bactrocera</taxon>
    </lineage>
</organism>
<proteinExistence type="inferred from homology"/>
<comment type="similarity">
    <text evidence="2 11">Belongs to the Mediator complex subunit 16 family.</text>
</comment>
<evidence type="ECO:0000259" key="13">
    <source>
        <dbReference type="Pfam" id="PF20718"/>
    </source>
</evidence>
<dbReference type="InterPro" id="IPR036322">
    <property type="entry name" value="WD40_repeat_dom_sf"/>
</dbReference>
<evidence type="ECO:0000256" key="8">
    <source>
        <dbReference type="ARBA" id="ARBA00023163"/>
    </source>
</evidence>
<evidence type="ECO:0000259" key="12">
    <source>
        <dbReference type="Pfam" id="PF11635"/>
    </source>
</evidence>
<name>A0A0K8W6F2_BACLA</name>
<dbReference type="EMBL" id="GDHF01005854">
    <property type="protein sequence ID" value="JAI46460.1"/>
    <property type="molecule type" value="Transcribed_RNA"/>
</dbReference>
<keyword evidence="9 11" id="KW-0539">Nucleus</keyword>